<keyword evidence="2" id="KW-1185">Reference proteome</keyword>
<accession>A0ACC0CB44</accession>
<name>A0ACC0CB44_CATRO</name>
<organism evidence="1 2">
    <name type="scientific">Catharanthus roseus</name>
    <name type="common">Madagascar periwinkle</name>
    <name type="synonym">Vinca rosea</name>
    <dbReference type="NCBI Taxonomy" id="4058"/>
    <lineage>
        <taxon>Eukaryota</taxon>
        <taxon>Viridiplantae</taxon>
        <taxon>Streptophyta</taxon>
        <taxon>Embryophyta</taxon>
        <taxon>Tracheophyta</taxon>
        <taxon>Spermatophyta</taxon>
        <taxon>Magnoliopsida</taxon>
        <taxon>eudicotyledons</taxon>
        <taxon>Gunneridae</taxon>
        <taxon>Pentapetalae</taxon>
        <taxon>asterids</taxon>
        <taxon>lamiids</taxon>
        <taxon>Gentianales</taxon>
        <taxon>Apocynaceae</taxon>
        <taxon>Rauvolfioideae</taxon>
        <taxon>Vinceae</taxon>
        <taxon>Catharanthinae</taxon>
        <taxon>Catharanthus</taxon>
    </lineage>
</organism>
<gene>
    <name evidence="1" type="ORF">M9H77_03389</name>
</gene>
<protein>
    <submittedName>
        <fullName evidence="1">Uncharacterized protein</fullName>
    </submittedName>
</protein>
<dbReference type="EMBL" id="CM044701">
    <property type="protein sequence ID" value="KAI5682161.1"/>
    <property type="molecule type" value="Genomic_DNA"/>
</dbReference>
<dbReference type="Proteomes" id="UP001060085">
    <property type="component" value="Linkage Group LG01"/>
</dbReference>
<reference evidence="2" key="1">
    <citation type="journal article" date="2023" name="Nat. Plants">
        <title>Single-cell RNA sequencing provides a high-resolution roadmap for understanding the multicellular compartmentation of specialized metabolism.</title>
        <authorList>
            <person name="Sun S."/>
            <person name="Shen X."/>
            <person name="Li Y."/>
            <person name="Li Y."/>
            <person name="Wang S."/>
            <person name="Li R."/>
            <person name="Zhang H."/>
            <person name="Shen G."/>
            <person name="Guo B."/>
            <person name="Wei J."/>
            <person name="Xu J."/>
            <person name="St-Pierre B."/>
            <person name="Chen S."/>
            <person name="Sun C."/>
        </authorList>
    </citation>
    <scope>NUCLEOTIDE SEQUENCE [LARGE SCALE GENOMIC DNA]</scope>
</reference>
<evidence type="ECO:0000313" key="1">
    <source>
        <dbReference type="EMBL" id="KAI5682161.1"/>
    </source>
</evidence>
<evidence type="ECO:0000313" key="2">
    <source>
        <dbReference type="Proteomes" id="UP001060085"/>
    </source>
</evidence>
<comment type="caution">
    <text evidence="1">The sequence shown here is derived from an EMBL/GenBank/DDBJ whole genome shotgun (WGS) entry which is preliminary data.</text>
</comment>
<proteinExistence type="predicted"/>
<sequence length="121" mass="13194">MYRSGAPHRSARGLQCTWLVPRTRASFDGVDVLDSGEWIHLKRGVDRRGCGPISLRVHYIILCDGMAALWRARRGLKLINSGRLVPRGTQIPYSAAVDLVEGLGVSQVGGIGRDSKNGLID</sequence>